<keyword evidence="9" id="KW-1185">Reference proteome</keyword>
<dbReference type="InterPro" id="IPR005900">
    <property type="entry name" value="6-phosphogluconolactonase_DevB"/>
</dbReference>
<dbReference type="EMBL" id="OV725077">
    <property type="protein sequence ID" value="CAH1392000.1"/>
    <property type="molecule type" value="Genomic_DNA"/>
</dbReference>
<dbReference type="Pfam" id="PF01182">
    <property type="entry name" value="Glucosamine_iso"/>
    <property type="match status" value="1"/>
</dbReference>
<evidence type="ECO:0000256" key="5">
    <source>
        <dbReference type="ARBA" id="ARBA00022801"/>
    </source>
</evidence>
<dbReference type="GO" id="GO:0017057">
    <property type="term" value="F:6-phosphogluconolactonase activity"/>
    <property type="evidence" value="ECO:0007669"/>
    <property type="project" value="UniProtKB-UniRule"/>
</dbReference>
<dbReference type="SUPFAM" id="SSF100950">
    <property type="entry name" value="NagB/RpiA/CoA transferase-like"/>
    <property type="match status" value="1"/>
</dbReference>
<dbReference type="Proteomes" id="UP001152798">
    <property type="component" value="Chromosome 1"/>
</dbReference>
<reference evidence="8" key="1">
    <citation type="submission" date="2022-01" db="EMBL/GenBank/DDBJ databases">
        <authorList>
            <person name="King R."/>
        </authorList>
    </citation>
    <scope>NUCLEOTIDE SEQUENCE</scope>
</reference>
<dbReference type="PANTHER" id="PTHR11054">
    <property type="entry name" value="6-PHOSPHOGLUCONOLACTONASE"/>
    <property type="match status" value="1"/>
</dbReference>
<dbReference type="GO" id="GO:0006098">
    <property type="term" value="P:pentose-phosphate shunt"/>
    <property type="evidence" value="ECO:0007669"/>
    <property type="project" value="InterPro"/>
</dbReference>
<evidence type="ECO:0000313" key="9">
    <source>
        <dbReference type="Proteomes" id="UP001152798"/>
    </source>
</evidence>
<dbReference type="AlphaFoldDB" id="A0A9P0E700"/>
<proteinExistence type="inferred from homology"/>
<organism evidence="8 9">
    <name type="scientific">Nezara viridula</name>
    <name type="common">Southern green stink bug</name>
    <name type="synonym">Cimex viridulus</name>
    <dbReference type="NCBI Taxonomy" id="85310"/>
    <lineage>
        <taxon>Eukaryota</taxon>
        <taxon>Metazoa</taxon>
        <taxon>Ecdysozoa</taxon>
        <taxon>Arthropoda</taxon>
        <taxon>Hexapoda</taxon>
        <taxon>Insecta</taxon>
        <taxon>Pterygota</taxon>
        <taxon>Neoptera</taxon>
        <taxon>Paraneoptera</taxon>
        <taxon>Hemiptera</taxon>
        <taxon>Heteroptera</taxon>
        <taxon>Panheteroptera</taxon>
        <taxon>Pentatomomorpha</taxon>
        <taxon>Pentatomoidea</taxon>
        <taxon>Pentatomidae</taxon>
        <taxon>Pentatominae</taxon>
        <taxon>Nezara</taxon>
    </lineage>
</organism>
<evidence type="ECO:0000256" key="3">
    <source>
        <dbReference type="ARBA" id="ARBA00010662"/>
    </source>
</evidence>
<dbReference type="InterPro" id="IPR037171">
    <property type="entry name" value="NagB/RpiA_transferase-like"/>
</dbReference>
<protein>
    <recommendedName>
        <fullName evidence="4 6">6-phosphogluconolactonase</fullName>
        <shortName evidence="6">6PGL</shortName>
        <ecNumber evidence="4 6">3.1.1.31</ecNumber>
    </recommendedName>
</protein>
<name>A0A9P0E700_NEZVI</name>
<evidence type="ECO:0000313" key="8">
    <source>
        <dbReference type="EMBL" id="CAH1392000.1"/>
    </source>
</evidence>
<dbReference type="InterPro" id="IPR039104">
    <property type="entry name" value="6PGL"/>
</dbReference>
<dbReference type="CDD" id="cd01400">
    <property type="entry name" value="6PGL"/>
    <property type="match status" value="1"/>
</dbReference>
<evidence type="ECO:0000259" key="7">
    <source>
        <dbReference type="Pfam" id="PF01182"/>
    </source>
</evidence>
<dbReference type="PANTHER" id="PTHR11054:SF0">
    <property type="entry name" value="6-PHOSPHOGLUCONOLACTONASE"/>
    <property type="match status" value="1"/>
</dbReference>
<comment type="catalytic activity">
    <reaction evidence="1 6">
        <text>6-phospho-D-glucono-1,5-lactone + H2O = 6-phospho-D-gluconate + H(+)</text>
        <dbReference type="Rhea" id="RHEA:12556"/>
        <dbReference type="ChEBI" id="CHEBI:15377"/>
        <dbReference type="ChEBI" id="CHEBI:15378"/>
        <dbReference type="ChEBI" id="CHEBI:57955"/>
        <dbReference type="ChEBI" id="CHEBI:58759"/>
        <dbReference type="EC" id="3.1.1.31"/>
    </reaction>
</comment>
<comment type="similarity">
    <text evidence="3 6">Belongs to the glucosamine/galactosamine-6-phosphate isomerase family. 6-phosphogluconolactonase subfamily.</text>
</comment>
<dbReference type="FunFam" id="3.40.50.1360:FF:000005">
    <property type="entry name" value="6-phosphogluconolactonase"/>
    <property type="match status" value="1"/>
</dbReference>
<dbReference type="NCBIfam" id="TIGR01198">
    <property type="entry name" value="pgl"/>
    <property type="match status" value="1"/>
</dbReference>
<dbReference type="EC" id="3.1.1.31" evidence="4 6"/>
<gene>
    <name evidence="8" type="ORF">NEZAVI_LOCUS2909</name>
</gene>
<comment type="pathway">
    <text evidence="2 6">Carbohydrate degradation; pentose phosphate pathway; D-ribulose 5-phosphate from D-glucose 6-phosphate (oxidative stage): step 2/3.</text>
</comment>
<dbReference type="Gene3D" id="3.40.50.1360">
    <property type="match status" value="1"/>
</dbReference>
<evidence type="ECO:0000256" key="2">
    <source>
        <dbReference type="ARBA" id="ARBA00004961"/>
    </source>
</evidence>
<dbReference type="InterPro" id="IPR006148">
    <property type="entry name" value="Glc/Gal-6P_isomerase"/>
</dbReference>
<dbReference type="OrthoDB" id="432544at2759"/>
<evidence type="ECO:0000256" key="1">
    <source>
        <dbReference type="ARBA" id="ARBA00000832"/>
    </source>
</evidence>
<evidence type="ECO:0000256" key="6">
    <source>
        <dbReference type="RuleBase" id="RU365095"/>
    </source>
</evidence>
<dbReference type="GO" id="GO:0005975">
    <property type="term" value="P:carbohydrate metabolic process"/>
    <property type="evidence" value="ECO:0007669"/>
    <property type="project" value="UniProtKB-UniRule"/>
</dbReference>
<sequence>MAETIMNIVEQSNFLDSFKSIIEPIANEAINKYGICNVGLSGGSLVNLLELVLPKIETTWKNWQFFFCDERIVSYDDPESTYGLYKKKLIGILPINENQFIKVNTKLSANEAAIDYEKELKSHFGDHLPEFDLLLLGLGPDGHTCSLFPHHALLNENKLWVAPINDSPKPPPSRVTLTFPVINNARNCLFAISGKGKADILQRIFLGDEDLPANRVKPTSGKLHWLVDTAAARNLQSFS</sequence>
<comment type="function">
    <text evidence="6">Hydrolysis of 6-phosphogluconolactone to 6-phosphogluconate.</text>
</comment>
<accession>A0A9P0E700</accession>
<keyword evidence="5 6" id="KW-0378">Hydrolase</keyword>
<evidence type="ECO:0000256" key="4">
    <source>
        <dbReference type="ARBA" id="ARBA00013198"/>
    </source>
</evidence>
<feature type="domain" description="Glucosamine/galactosamine-6-phosphate isomerase" evidence="7">
    <location>
        <begin position="15"/>
        <end position="225"/>
    </location>
</feature>